<keyword evidence="3 11" id="KW-0808">Transferase</keyword>
<comment type="function">
    <text evidence="5 11">Specifically methylates the uridine in position 2552 of 23S rRNA at the 2'-O position of the ribose in the fully assembled 50S ribosomal subunit.</text>
</comment>
<keyword evidence="11" id="KW-0963">Cytoplasm</keyword>
<name>A0ABQ0C892_9PROT</name>
<feature type="binding site" evidence="11">
    <location>
        <position position="70"/>
    </location>
    <ligand>
        <name>S-adenosyl-L-methionine</name>
        <dbReference type="ChEBI" id="CHEBI:59789"/>
    </ligand>
</feature>
<dbReference type="PANTHER" id="PTHR10920:SF18">
    <property type="entry name" value="RRNA METHYLTRANSFERASE 2, MITOCHONDRIAL"/>
    <property type="match status" value="1"/>
</dbReference>
<dbReference type="InterPro" id="IPR050082">
    <property type="entry name" value="RNA_methyltr_RlmE"/>
</dbReference>
<evidence type="ECO:0000313" key="13">
    <source>
        <dbReference type="EMBL" id="GAB0057101.1"/>
    </source>
</evidence>
<comment type="catalytic activity">
    <reaction evidence="10 11">
        <text>uridine(2552) in 23S rRNA + S-adenosyl-L-methionine = 2'-O-methyluridine(2552) in 23S rRNA + S-adenosyl-L-homocysteine + H(+)</text>
        <dbReference type="Rhea" id="RHEA:42720"/>
        <dbReference type="Rhea" id="RHEA-COMP:10202"/>
        <dbReference type="Rhea" id="RHEA-COMP:10203"/>
        <dbReference type="ChEBI" id="CHEBI:15378"/>
        <dbReference type="ChEBI" id="CHEBI:57856"/>
        <dbReference type="ChEBI" id="CHEBI:59789"/>
        <dbReference type="ChEBI" id="CHEBI:65315"/>
        <dbReference type="ChEBI" id="CHEBI:74478"/>
        <dbReference type="EC" id="2.1.1.166"/>
    </reaction>
</comment>
<protein>
    <recommendedName>
        <fullName evidence="7 11">Ribosomal RNA large subunit methyltransferase E</fullName>
        <ecNumber evidence="6 11">2.1.1.166</ecNumber>
    </recommendedName>
    <alternativeName>
        <fullName evidence="9 11">23S rRNA Um2552 methyltransferase</fullName>
    </alternativeName>
    <alternativeName>
        <fullName evidence="8 11">rRNA (uridine-2'-O-)-methyltransferase</fullName>
    </alternativeName>
</protein>
<evidence type="ECO:0000256" key="3">
    <source>
        <dbReference type="ARBA" id="ARBA00022679"/>
    </source>
</evidence>
<dbReference type="RefSeq" id="WP_420904808.1">
    <property type="nucleotide sequence ID" value="NZ_BAAFGK010000004.1"/>
</dbReference>
<comment type="subcellular location">
    <subcellularLocation>
        <location evidence="11">Cytoplasm</location>
    </subcellularLocation>
</comment>
<dbReference type="EMBL" id="BAAFGK010000004">
    <property type="protein sequence ID" value="GAB0057101.1"/>
    <property type="molecule type" value="Genomic_DNA"/>
</dbReference>
<evidence type="ECO:0000256" key="5">
    <source>
        <dbReference type="ARBA" id="ARBA00037569"/>
    </source>
</evidence>
<reference evidence="13 14" key="1">
    <citation type="submission" date="2024-09" db="EMBL/GenBank/DDBJ databases">
        <title>Draft genome sequence of Candidatus Magnetaquicoccaceae bacterium FCR-1.</title>
        <authorList>
            <person name="Shimoshige H."/>
            <person name="Shimamura S."/>
            <person name="Taoka A."/>
            <person name="Kobayashi H."/>
            <person name="Maekawa T."/>
        </authorList>
    </citation>
    <scope>NUCLEOTIDE SEQUENCE [LARGE SCALE GENOMIC DNA]</scope>
    <source>
        <strain evidence="13 14">FCR-1</strain>
    </source>
</reference>
<organism evidence="13 14">
    <name type="scientific">Candidatus Magnetaquiglobus chichijimensis</name>
    <dbReference type="NCBI Taxonomy" id="3141448"/>
    <lineage>
        <taxon>Bacteria</taxon>
        <taxon>Pseudomonadati</taxon>
        <taxon>Pseudomonadota</taxon>
        <taxon>Magnetococcia</taxon>
        <taxon>Magnetococcales</taxon>
        <taxon>Candidatus Magnetaquicoccaceae</taxon>
        <taxon>Candidatus Magnetaquiglobus</taxon>
    </lineage>
</organism>
<dbReference type="Pfam" id="PF01728">
    <property type="entry name" value="FtsJ"/>
    <property type="match status" value="1"/>
</dbReference>
<evidence type="ECO:0000256" key="7">
    <source>
        <dbReference type="ARBA" id="ARBA00041129"/>
    </source>
</evidence>
<comment type="caution">
    <text evidence="13">The sequence shown here is derived from an EMBL/GenBank/DDBJ whole genome shotgun (WGS) entry which is preliminary data.</text>
</comment>
<dbReference type="InterPro" id="IPR002877">
    <property type="entry name" value="RNA_MeTrfase_FtsJ_dom"/>
</dbReference>
<evidence type="ECO:0000256" key="8">
    <source>
        <dbReference type="ARBA" id="ARBA00041995"/>
    </source>
</evidence>
<feature type="binding site" evidence="11">
    <location>
        <position position="104"/>
    </location>
    <ligand>
        <name>S-adenosyl-L-methionine</name>
        <dbReference type="ChEBI" id="CHEBI:59789"/>
    </ligand>
</feature>
<feature type="domain" description="Ribosomal RNA methyltransferase FtsJ" evidence="12">
    <location>
        <begin position="29"/>
        <end position="213"/>
    </location>
</feature>
<keyword evidence="1 11" id="KW-0698">rRNA processing</keyword>
<dbReference type="HAMAP" id="MF_01547">
    <property type="entry name" value="RNA_methyltr_E"/>
    <property type="match status" value="1"/>
</dbReference>
<dbReference type="PANTHER" id="PTHR10920">
    <property type="entry name" value="RIBOSOMAL RNA METHYLTRANSFERASE"/>
    <property type="match status" value="1"/>
</dbReference>
<evidence type="ECO:0000256" key="10">
    <source>
        <dbReference type="ARBA" id="ARBA00048970"/>
    </source>
</evidence>
<evidence type="ECO:0000256" key="2">
    <source>
        <dbReference type="ARBA" id="ARBA00022603"/>
    </source>
</evidence>
<evidence type="ECO:0000259" key="12">
    <source>
        <dbReference type="Pfam" id="PF01728"/>
    </source>
</evidence>
<feature type="active site" description="Proton acceptor" evidence="11">
    <location>
        <position position="170"/>
    </location>
</feature>
<dbReference type="Proteomes" id="UP001628193">
    <property type="component" value="Unassembled WGS sequence"/>
</dbReference>
<dbReference type="InterPro" id="IPR015507">
    <property type="entry name" value="rRNA-MeTfrase_E"/>
</dbReference>
<dbReference type="GO" id="GO:0032259">
    <property type="term" value="P:methylation"/>
    <property type="evidence" value="ECO:0007669"/>
    <property type="project" value="UniProtKB-KW"/>
</dbReference>
<comment type="similarity">
    <text evidence="11">Belongs to the class I-like SAM-binding methyltransferase superfamily. RNA methyltransferase RlmE family.</text>
</comment>
<dbReference type="InterPro" id="IPR029063">
    <property type="entry name" value="SAM-dependent_MTases_sf"/>
</dbReference>
<feature type="binding site" evidence="11">
    <location>
        <position position="130"/>
    </location>
    <ligand>
        <name>S-adenosyl-L-methionine</name>
        <dbReference type="ChEBI" id="CHEBI:59789"/>
    </ligand>
</feature>
<dbReference type="SUPFAM" id="SSF53335">
    <property type="entry name" value="S-adenosyl-L-methionine-dependent methyltransferases"/>
    <property type="match status" value="1"/>
</dbReference>
<dbReference type="CDD" id="cd02440">
    <property type="entry name" value="AdoMet_MTases"/>
    <property type="match status" value="1"/>
</dbReference>
<evidence type="ECO:0000256" key="6">
    <source>
        <dbReference type="ARBA" id="ARBA00038861"/>
    </source>
</evidence>
<evidence type="ECO:0000256" key="4">
    <source>
        <dbReference type="ARBA" id="ARBA00022691"/>
    </source>
</evidence>
<keyword evidence="14" id="KW-1185">Reference proteome</keyword>
<accession>A0ABQ0C892</accession>
<sequence length="225" mass="24385">MANRRPSSARWLEEHRNDPYVAAARRDGYRSRAAYKLIEIDAALAARSQGRGLFRPGDVVVELGAAPGGWTQVAASRVGDQGRVVAMDLLPMDPVPGALILQGDFLDETILEPLRAGMGPTGQADVLLSDMAPNMTGFKVADQGRGSLLVEAALDFAVEVLRPGGRIVMKLFQGPDFHALVRSTRLHFSSIKVEKPPASRDRSAELYLIGSGFKGRSDLFKENDD</sequence>
<dbReference type="EC" id="2.1.1.166" evidence="6 11"/>
<keyword evidence="4 11" id="KW-0949">S-adenosyl-L-methionine</keyword>
<dbReference type="PIRSF" id="PIRSF005461">
    <property type="entry name" value="23S_rRNA_mtase"/>
    <property type="match status" value="1"/>
</dbReference>
<keyword evidence="2 11" id="KW-0489">Methyltransferase</keyword>
<dbReference type="GO" id="GO:0008168">
    <property type="term" value="F:methyltransferase activity"/>
    <property type="evidence" value="ECO:0007669"/>
    <property type="project" value="UniProtKB-KW"/>
</dbReference>
<feature type="binding site" evidence="11">
    <location>
        <position position="88"/>
    </location>
    <ligand>
        <name>S-adenosyl-L-methionine</name>
        <dbReference type="ChEBI" id="CHEBI:59789"/>
    </ligand>
</feature>
<evidence type="ECO:0000256" key="11">
    <source>
        <dbReference type="HAMAP-Rule" id="MF_01547"/>
    </source>
</evidence>
<proteinExistence type="inferred from homology"/>
<evidence type="ECO:0000313" key="14">
    <source>
        <dbReference type="Proteomes" id="UP001628193"/>
    </source>
</evidence>
<evidence type="ECO:0000256" key="9">
    <source>
        <dbReference type="ARBA" id="ARBA00042745"/>
    </source>
</evidence>
<feature type="binding site" evidence="11">
    <location>
        <position position="68"/>
    </location>
    <ligand>
        <name>S-adenosyl-L-methionine</name>
        <dbReference type="ChEBI" id="CHEBI:59789"/>
    </ligand>
</feature>
<evidence type="ECO:0000256" key="1">
    <source>
        <dbReference type="ARBA" id="ARBA00022552"/>
    </source>
</evidence>
<gene>
    <name evidence="11 13" type="primary">rlmE</name>
    <name evidence="11" type="synonym">ftsJ</name>
    <name evidence="11" type="synonym">rrmJ</name>
    <name evidence="13" type="ORF">SIID45300_01422</name>
</gene>
<dbReference type="Gene3D" id="3.40.50.150">
    <property type="entry name" value="Vaccinia Virus protein VP39"/>
    <property type="match status" value="1"/>
</dbReference>